<evidence type="ECO:0000313" key="8">
    <source>
        <dbReference type="EMBL" id="CAL1535423.1"/>
    </source>
</evidence>
<feature type="chain" id="PRO_5043729797" description="Sulfatase N-terminal domain-containing protein" evidence="6">
    <location>
        <begin position="29"/>
        <end position="130"/>
    </location>
</feature>
<reference evidence="8 9" key="1">
    <citation type="submission" date="2024-04" db="EMBL/GenBank/DDBJ databases">
        <authorList>
            <consortium name="Genoscope - CEA"/>
            <person name="William W."/>
        </authorList>
    </citation>
    <scope>NUCLEOTIDE SEQUENCE [LARGE SCALE GENOMIC DNA]</scope>
</reference>
<dbReference type="InterPro" id="IPR017850">
    <property type="entry name" value="Alkaline_phosphatase_core_sf"/>
</dbReference>
<dbReference type="GO" id="GO:0008484">
    <property type="term" value="F:sulfuric ester hydrolase activity"/>
    <property type="evidence" value="ECO:0007669"/>
    <property type="project" value="InterPro"/>
</dbReference>
<dbReference type="InterPro" id="IPR047115">
    <property type="entry name" value="ARSB"/>
</dbReference>
<feature type="non-terminal residue" evidence="8">
    <location>
        <position position="130"/>
    </location>
</feature>
<comment type="caution">
    <text evidence="8">The sequence shown here is derived from an EMBL/GenBank/DDBJ whole genome shotgun (WGS) entry which is preliminary data.</text>
</comment>
<keyword evidence="3" id="KW-0479">Metal-binding</keyword>
<sequence>MLCSCPSDAMKFLISWLLLFLQLDESLGKQPPHIIFIVSDDLGWNDVGWHNPEVLTPNLNWLANRGLIMDSTYASPTCTPSRNSYMTGMFPIHTQLQQSIHPAQAMYIPLKYTLLSERLKQRGYSTHLVG</sequence>
<gene>
    <name evidence="8" type="ORF">GSLYS_00009383001</name>
</gene>
<keyword evidence="9" id="KW-1185">Reference proteome</keyword>
<evidence type="ECO:0000259" key="7">
    <source>
        <dbReference type="Pfam" id="PF00884"/>
    </source>
</evidence>
<dbReference type="PANTHER" id="PTHR10342:SF274">
    <property type="entry name" value="ARYLSULFATASE B"/>
    <property type="match status" value="1"/>
</dbReference>
<dbReference type="GO" id="GO:0046872">
    <property type="term" value="F:metal ion binding"/>
    <property type="evidence" value="ECO:0007669"/>
    <property type="project" value="UniProtKB-KW"/>
</dbReference>
<evidence type="ECO:0000256" key="4">
    <source>
        <dbReference type="ARBA" id="ARBA00022837"/>
    </source>
</evidence>
<evidence type="ECO:0000256" key="3">
    <source>
        <dbReference type="ARBA" id="ARBA00022723"/>
    </source>
</evidence>
<dbReference type="Gene3D" id="3.40.720.10">
    <property type="entry name" value="Alkaline Phosphatase, subunit A"/>
    <property type="match status" value="1"/>
</dbReference>
<name>A0AAV2HPI8_LYMST</name>
<evidence type="ECO:0000313" key="9">
    <source>
        <dbReference type="Proteomes" id="UP001497497"/>
    </source>
</evidence>
<dbReference type="SUPFAM" id="SSF53649">
    <property type="entry name" value="Alkaline phosphatase-like"/>
    <property type="match status" value="1"/>
</dbReference>
<dbReference type="InterPro" id="IPR000917">
    <property type="entry name" value="Sulfatase_N"/>
</dbReference>
<keyword evidence="5" id="KW-0325">Glycoprotein</keyword>
<dbReference type="Proteomes" id="UP001497497">
    <property type="component" value="Unassembled WGS sequence"/>
</dbReference>
<evidence type="ECO:0000256" key="1">
    <source>
        <dbReference type="ARBA" id="ARBA00001913"/>
    </source>
</evidence>
<keyword evidence="6" id="KW-0732">Signal</keyword>
<dbReference type="AlphaFoldDB" id="A0AAV2HPI8"/>
<dbReference type="PANTHER" id="PTHR10342">
    <property type="entry name" value="ARYLSULFATASE"/>
    <property type="match status" value="1"/>
</dbReference>
<feature type="domain" description="Sulfatase N-terminal" evidence="7">
    <location>
        <begin position="32"/>
        <end position="130"/>
    </location>
</feature>
<accession>A0AAV2HPI8</accession>
<keyword evidence="4" id="KW-0106">Calcium</keyword>
<comment type="cofactor">
    <cofactor evidence="1">
        <name>Ca(2+)</name>
        <dbReference type="ChEBI" id="CHEBI:29108"/>
    </cofactor>
</comment>
<evidence type="ECO:0000256" key="5">
    <source>
        <dbReference type="ARBA" id="ARBA00023180"/>
    </source>
</evidence>
<organism evidence="8 9">
    <name type="scientific">Lymnaea stagnalis</name>
    <name type="common">Great pond snail</name>
    <name type="synonym">Helix stagnalis</name>
    <dbReference type="NCBI Taxonomy" id="6523"/>
    <lineage>
        <taxon>Eukaryota</taxon>
        <taxon>Metazoa</taxon>
        <taxon>Spiralia</taxon>
        <taxon>Lophotrochozoa</taxon>
        <taxon>Mollusca</taxon>
        <taxon>Gastropoda</taxon>
        <taxon>Heterobranchia</taxon>
        <taxon>Euthyneura</taxon>
        <taxon>Panpulmonata</taxon>
        <taxon>Hygrophila</taxon>
        <taxon>Lymnaeoidea</taxon>
        <taxon>Lymnaeidae</taxon>
        <taxon>Lymnaea</taxon>
    </lineage>
</organism>
<dbReference type="Pfam" id="PF00884">
    <property type="entry name" value="Sulfatase"/>
    <property type="match status" value="1"/>
</dbReference>
<proteinExistence type="inferred from homology"/>
<feature type="signal peptide" evidence="6">
    <location>
        <begin position="1"/>
        <end position="28"/>
    </location>
</feature>
<evidence type="ECO:0000256" key="6">
    <source>
        <dbReference type="SAM" id="SignalP"/>
    </source>
</evidence>
<evidence type="ECO:0000256" key="2">
    <source>
        <dbReference type="ARBA" id="ARBA00008779"/>
    </source>
</evidence>
<comment type="similarity">
    <text evidence="2">Belongs to the sulfatase family.</text>
</comment>
<dbReference type="EMBL" id="CAXITT010000201">
    <property type="protein sequence ID" value="CAL1535423.1"/>
    <property type="molecule type" value="Genomic_DNA"/>
</dbReference>
<protein>
    <recommendedName>
        <fullName evidence="7">Sulfatase N-terminal domain-containing protein</fullName>
    </recommendedName>
</protein>